<gene>
    <name evidence="2" type="ORF">H9911_11020</name>
</gene>
<dbReference type="EMBL" id="DWUV01000211">
    <property type="protein sequence ID" value="HJD35052.1"/>
    <property type="molecule type" value="Genomic_DNA"/>
</dbReference>
<dbReference type="InterPro" id="IPR002698">
    <property type="entry name" value="FTHF_cligase"/>
</dbReference>
<dbReference type="GO" id="GO:0009396">
    <property type="term" value="P:folic acid-containing compound biosynthetic process"/>
    <property type="evidence" value="ECO:0007669"/>
    <property type="project" value="TreeGrafter"/>
</dbReference>
<dbReference type="PIRSF" id="PIRSF006806">
    <property type="entry name" value="FTHF_cligase"/>
    <property type="match status" value="1"/>
</dbReference>
<organism evidence="2 3">
    <name type="scientific">Candidatus Mediterraneibacter tabaqchaliae</name>
    <dbReference type="NCBI Taxonomy" id="2838689"/>
    <lineage>
        <taxon>Bacteria</taxon>
        <taxon>Bacillati</taxon>
        <taxon>Bacillota</taxon>
        <taxon>Clostridia</taxon>
        <taxon>Lachnospirales</taxon>
        <taxon>Lachnospiraceae</taxon>
        <taxon>Mediterraneibacter</taxon>
    </lineage>
</organism>
<evidence type="ECO:0000313" key="2">
    <source>
        <dbReference type="EMBL" id="HJD35052.1"/>
    </source>
</evidence>
<reference evidence="2" key="1">
    <citation type="journal article" date="2021" name="PeerJ">
        <title>Extensive microbial diversity within the chicken gut microbiome revealed by metagenomics and culture.</title>
        <authorList>
            <person name="Gilroy R."/>
            <person name="Ravi A."/>
            <person name="Getino M."/>
            <person name="Pursley I."/>
            <person name="Horton D.L."/>
            <person name="Alikhan N.F."/>
            <person name="Baker D."/>
            <person name="Gharbi K."/>
            <person name="Hall N."/>
            <person name="Watson M."/>
            <person name="Adriaenssens E.M."/>
            <person name="Foster-Nyarko E."/>
            <person name="Jarju S."/>
            <person name="Secka A."/>
            <person name="Antonio M."/>
            <person name="Oren A."/>
            <person name="Chaudhuri R.R."/>
            <person name="La Ragione R."/>
            <person name="Hildebrand F."/>
            <person name="Pallen M.J."/>
        </authorList>
    </citation>
    <scope>NUCLEOTIDE SEQUENCE</scope>
    <source>
        <strain evidence="2">ChiGjej3B3-11674</strain>
    </source>
</reference>
<dbReference type="GO" id="GO:0046872">
    <property type="term" value="F:metal ion binding"/>
    <property type="evidence" value="ECO:0007669"/>
    <property type="project" value="UniProtKB-KW"/>
</dbReference>
<dbReference type="EC" id="6.3.3.2" evidence="1"/>
<dbReference type="PANTHER" id="PTHR23407">
    <property type="entry name" value="ATPASE INHIBITOR/5-FORMYLTETRAHYDROFOLATE CYCLO-LIGASE"/>
    <property type="match status" value="1"/>
</dbReference>
<keyword evidence="1" id="KW-0547">Nucleotide-binding</keyword>
<dbReference type="GO" id="GO:0030272">
    <property type="term" value="F:5-formyltetrahydrofolate cyclo-ligase activity"/>
    <property type="evidence" value="ECO:0007669"/>
    <property type="project" value="UniProtKB-EC"/>
</dbReference>
<dbReference type="Proteomes" id="UP000823897">
    <property type="component" value="Unassembled WGS sequence"/>
</dbReference>
<sequence>MRSGMPEEEMERAGEAVTDRILSSRSYEDVRFLYCYVSYGSEVDTRRLIEESLKRGKRVAVPRVRGRHRMDFCFIRSMADLSPGYKGIPEPGPWCRKAPVPFEETLVIVPGIAFDRSGGRIGYGGGYYDTYLAGKTKCIKAAAAYSMQITEQIPTEPSDVKMDLIITEKELIVCSQDCREIR</sequence>
<dbReference type="GO" id="GO:0005524">
    <property type="term" value="F:ATP binding"/>
    <property type="evidence" value="ECO:0007669"/>
    <property type="project" value="UniProtKB-KW"/>
</dbReference>
<keyword evidence="1" id="KW-0479">Metal-binding</keyword>
<accession>A0A9D2U357</accession>
<evidence type="ECO:0000313" key="3">
    <source>
        <dbReference type="Proteomes" id="UP000823897"/>
    </source>
</evidence>
<dbReference type="NCBIfam" id="TIGR02727">
    <property type="entry name" value="MTHFS_bact"/>
    <property type="match status" value="1"/>
</dbReference>
<evidence type="ECO:0000256" key="1">
    <source>
        <dbReference type="RuleBase" id="RU361279"/>
    </source>
</evidence>
<comment type="catalytic activity">
    <reaction evidence="1">
        <text>(6S)-5-formyl-5,6,7,8-tetrahydrofolate + ATP = (6R)-5,10-methenyltetrahydrofolate + ADP + phosphate</text>
        <dbReference type="Rhea" id="RHEA:10488"/>
        <dbReference type="ChEBI" id="CHEBI:30616"/>
        <dbReference type="ChEBI" id="CHEBI:43474"/>
        <dbReference type="ChEBI" id="CHEBI:57455"/>
        <dbReference type="ChEBI" id="CHEBI:57457"/>
        <dbReference type="ChEBI" id="CHEBI:456216"/>
        <dbReference type="EC" id="6.3.3.2"/>
    </reaction>
</comment>
<dbReference type="Pfam" id="PF01812">
    <property type="entry name" value="5-FTHF_cyc-lig"/>
    <property type="match status" value="1"/>
</dbReference>
<keyword evidence="1" id="KW-0067">ATP-binding</keyword>
<dbReference type="PANTHER" id="PTHR23407:SF1">
    <property type="entry name" value="5-FORMYLTETRAHYDROFOLATE CYCLO-LIGASE"/>
    <property type="match status" value="1"/>
</dbReference>
<comment type="caution">
    <text evidence="2">The sequence shown here is derived from an EMBL/GenBank/DDBJ whole genome shotgun (WGS) entry which is preliminary data.</text>
</comment>
<reference evidence="2" key="2">
    <citation type="submission" date="2021-04" db="EMBL/GenBank/DDBJ databases">
        <authorList>
            <person name="Gilroy R."/>
        </authorList>
    </citation>
    <scope>NUCLEOTIDE SEQUENCE</scope>
    <source>
        <strain evidence="2">ChiGjej3B3-11674</strain>
    </source>
</reference>
<name>A0A9D2U357_9FIRM</name>
<dbReference type="GO" id="GO:0035999">
    <property type="term" value="P:tetrahydrofolate interconversion"/>
    <property type="evidence" value="ECO:0007669"/>
    <property type="project" value="TreeGrafter"/>
</dbReference>
<protein>
    <recommendedName>
        <fullName evidence="1">5-formyltetrahydrofolate cyclo-ligase</fullName>
        <ecNumber evidence="1">6.3.3.2</ecNumber>
    </recommendedName>
</protein>
<comment type="similarity">
    <text evidence="1">Belongs to the 5-formyltetrahydrofolate cyclo-ligase family.</text>
</comment>
<comment type="cofactor">
    <cofactor evidence="1">
        <name>Mg(2+)</name>
        <dbReference type="ChEBI" id="CHEBI:18420"/>
    </cofactor>
</comment>
<keyword evidence="1" id="KW-0460">Magnesium</keyword>
<keyword evidence="2" id="KW-0436">Ligase</keyword>
<proteinExistence type="inferred from homology"/>
<dbReference type="AlphaFoldDB" id="A0A9D2U357"/>